<dbReference type="InterPro" id="IPR028082">
    <property type="entry name" value="Peripla_BP_I"/>
</dbReference>
<keyword evidence="7" id="KW-1185">Reference proteome</keyword>
<dbReference type="EMBL" id="MTYJ01000174">
    <property type="protein sequence ID" value="OWA49816.1"/>
    <property type="molecule type" value="Genomic_DNA"/>
</dbReference>
<comment type="subcellular location">
    <subcellularLocation>
        <location evidence="1">Membrane</location>
    </subcellularLocation>
</comment>
<dbReference type="Gene3D" id="3.40.50.2300">
    <property type="match status" value="1"/>
</dbReference>
<accession>A0A9X6NBQ6</accession>
<feature type="domain" description="Receptor ligand binding region" evidence="5">
    <location>
        <begin position="112"/>
        <end position="238"/>
    </location>
</feature>
<keyword evidence="4" id="KW-0472">Membrane</keyword>
<dbReference type="GO" id="GO:0016020">
    <property type="term" value="C:membrane"/>
    <property type="evidence" value="ECO:0007669"/>
    <property type="project" value="UniProtKB-SubCell"/>
</dbReference>
<dbReference type="Proteomes" id="UP000192578">
    <property type="component" value="Unassembled WGS sequence"/>
</dbReference>
<sequence>MIIGDRTTNLGYNFIGPAYDVALEKASRAFPKLFADYTVTRFFVPGVGLSCEESAGMASEGLYTLLADRTSSEDRFPVAHSRTKDFRIVLSPGCMFQAMALGDFARGNSTSVPNPERFPSLLNFSATSYAILARAVAEVLRRFGWIKFNLLCDRNPDPSQIQSIEVICALILSYAQTRARELSAVVSYFDSSRAETIGRVLSDSRQQSTVNVLASYTDTYQVLLAEATRTGMDTGQYVSP</sequence>
<organism evidence="6 7">
    <name type="scientific">Hypsibius exemplaris</name>
    <name type="common">Freshwater tardigrade</name>
    <dbReference type="NCBI Taxonomy" id="2072580"/>
    <lineage>
        <taxon>Eukaryota</taxon>
        <taxon>Metazoa</taxon>
        <taxon>Ecdysozoa</taxon>
        <taxon>Tardigrada</taxon>
        <taxon>Eutardigrada</taxon>
        <taxon>Parachela</taxon>
        <taxon>Hypsibioidea</taxon>
        <taxon>Hypsibiidae</taxon>
        <taxon>Hypsibius</taxon>
    </lineage>
</organism>
<keyword evidence="3" id="KW-1133">Transmembrane helix</keyword>
<protein>
    <recommendedName>
        <fullName evidence="5">Receptor ligand binding region domain-containing protein</fullName>
    </recommendedName>
</protein>
<reference evidence="7" key="1">
    <citation type="submission" date="2017-01" db="EMBL/GenBank/DDBJ databases">
        <title>Comparative genomics of anhydrobiosis in the tardigrade Hypsibius dujardini.</title>
        <authorList>
            <person name="Yoshida Y."/>
            <person name="Koutsovoulos G."/>
            <person name="Laetsch D."/>
            <person name="Stevens L."/>
            <person name="Kumar S."/>
            <person name="Horikawa D."/>
            <person name="Ishino K."/>
            <person name="Komine S."/>
            <person name="Tomita M."/>
            <person name="Blaxter M."/>
            <person name="Arakawa K."/>
        </authorList>
    </citation>
    <scope>NUCLEOTIDE SEQUENCE [LARGE SCALE GENOMIC DNA]</scope>
    <source>
        <strain evidence="7">Z151</strain>
    </source>
</reference>
<dbReference type="OrthoDB" id="10582087at2759"/>
<comment type="caution">
    <text evidence="6">The sequence shown here is derived from an EMBL/GenBank/DDBJ whole genome shotgun (WGS) entry which is preliminary data.</text>
</comment>
<dbReference type="InterPro" id="IPR001828">
    <property type="entry name" value="ANF_lig-bd_rcpt"/>
</dbReference>
<evidence type="ECO:0000256" key="3">
    <source>
        <dbReference type="ARBA" id="ARBA00022989"/>
    </source>
</evidence>
<keyword evidence="2" id="KW-0812">Transmembrane</keyword>
<proteinExistence type="predicted"/>
<evidence type="ECO:0000256" key="2">
    <source>
        <dbReference type="ARBA" id="ARBA00022692"/>
    </source>
</evidence>
<name>A0A9X6NBQ6_HYPEX</name>
<evidence type="ECO:0000313" key="7">
    <source>
        <dbReference type="Proteomes" id="UP000192578"/>
    </source>
</evidence>
<dbReference type="SUPFAM" id="SSF53822">
    <property type="entry name" value="Periplasmic binding protein-like I"/>
    <property type="match status" value="1"/>
</dbReference>
<evidence type="ECO:0000259" key="5">
    <source>
        <dbReference type="Pfam" id="PF01094"/>
    </source>
</evidence>
<dbReference type="AlphaFoldDB" id="A0A9X6NBQ6"/>
<evidence type="ECO:0000256" key="1">
    <source>
        <dbReference type="ARBA" id="ARBA00004370"/>
    </source>
</evidence>
<evidence type="ECO:0000313" key="6">
    <source>
        <dbReference type="EMBL" id="OWA49816.1"/>
    </source>
</evidence>
<evidence type="ECO:0000256" key="4">
    <source>
        <dbReference type="ARBA" id="ARBA00023136"/>
    </source>
</evidence>
<dbReference type="Pfam" id="PF01094">
    <property type="entry name" value="ANF_receptor"/>
    <property type="match status" value="1"/>
</dbReference>
<gene>
    <name evidence="6" type="ORF">BV898_14351</name>
</gene>